<dbReference type="InterPro" id="IPR019402">
    <property type="entry name" value="CWH43_N"/>
</dbReference>
<name>A0A813UVR1_9BILA</name>
<dbReference type="AlphaFoldDB" id="A0A813UVR1"/>
<keyword evidence="1" id="KW-0472">Membrane</keyword>
<evidence type="ECO:0000259" key="2">
    <source>
        <dbReference type="Pfam" id="PF10277"/>
    </source>
</evidence>
<protein>
    <recommendedName>
        <fullName evidence="2">CWH43-like N-terminal domain-containing protein</fullName>
    </recommendedName>
</protein>
<feature type="transmembrane region" description="Helical" evidence="1">
    <location>
        <begin position="88"/>
        <end position="114"/>
    </location>
</feature>
<dbReference type="Proteomes" id="UP000663845">
    <property type="component" value="Unassembled WGS sequence"/>
</dbReference>
<comment type="caution">
    <text evidence="3">The sequence shown here is derived from an EMBL/GenBank/DDBJ whole genome shotgun (WGS) entry which is preliminary data.</text>
</comment>
<accession>A0A813UVR1</accession>
<feature type="transmembrane region" description="Helical" evidence="1">
    <location>
        <begin position="126"/>
        <end position="149"/>
    </location>
</feature>
<keyword evidence="1" id="KW-1133">Transmembrane helix</keyword>
<dbReference type="EMBL" id="CAJOAZ010003275">
    <property type="protein sequence ID" value="CAF3997041.1"/>
    <property type="molecule type" value="Genomic_DNA"/>
</dbReference>
<evidence type="ECO:0000313" key="4">
    <source>
        <dbReference type="EMBL" id="CAF3997041.1"/>
    </source>
</evidence>
<keyword evidence="1" id="KW-0812">Transmembrane</keyword>
<proteinExistence type="predicted"/>
<feature type="transmembrane region" description="Helical" evidence="1">
    <location>
        <begin position="7"/>
        <end position="35"/>
    </location>
</feature>
<feature type="transmembrane region" description="Helical" evidence="1">
    <location>
        <begin position="161"/>
        <end position="183"/>
    </location>
</feature>
<evidence type="ECO:0000256" key="1">
    <source>
        <dbReference type="SAM" id="Phobius"/>
    </source>
</evidence>
<feature type="transmembrane region" description="Helical" evidence="1">
    <location>
        <begin position="55"/>
        <end position="76"/>
    </location>
</feature>
<dbReference type="Pfam" id="PF10277">
    <property type="entry name" value="Frag1"/>
    <property type="match status" value="1"/>
</dbReference>
<feature type="transmembrane region" description="Helical" evidence="1">
    <location>
        <begin position="189"/>
        <end position="210"/>
    </location>
</feature>
<evidence type="ECO:0000313" key="3">
    <source>
        <dbReference type="EMBL" id="CAF0828877.1"/>
    </source>
</evidence>
<reference evidence="3" key="1">
    <citation type="submission" date="2021-02" db="EMBL/GenBank/DDBJ databases">
        <authorList>
            <person name="Nowell W R."/>
        </authorList>
    </citation>
    <scope>NUCLEOTIDE SEQUENCE</scope>
</reference>
<organism evidence="3 5">
    <name type="scientific">Adineta steineri</name>
    <dbReference type="NCBI Taxonomy" id="433720"/>
    <lineage>
        <taxon>Eukaryota</taxon>
        <taxon>Metazoa</taxon>
        <taxon>Spiralia</taxon>
        <taxon>Gnathifera</taxon>
        <taxon>Rotifera</taxon>
        <taxon>Eurotatoria</taxon>
        <taxon>Bdelloidea</taxon>
        <taxon>Adinetida</taxon>
        <taxon>Adinetidae</taxon>
        <taxon>Adineta</taxon>
    </lineage>
</organism>
<gene>
    <name evidence="3" type="ORF">JYZ213_LOCUS6722</name>
    <name evidence="4" type="ORF">OXD698_LOCUS29294</name>
</gene>
<dbReference type="Proteomes" id="UP000663844">
    <property type="component" value="Unassembled WGS sequence"/>
</dbReference>
<evidence type="ECO:0000313" key="5">
    <source>
        <dbReference type="Proteomes" id="UP000663845"/>
    </source>
</evidence>
<sequence>MNRILKLIWYWSLCILPFTSMITFVVTLVVCNQVLRNNNELNQDLPNISVLGTRSGYKYFVAGFVLLAAQFLLNLIGRLQYLCQSQFVINRIILYLIHLNGLIAFIFMLIMAIVNLRQNGPLHATAAITMFGFLGGYCILHTCAIFYLFIKRSQAPQYSTILLPIWFLICSIVLIICVSIWVSNMPNSIPQYIAASMPFLYTIGFIPQFFKQARMERESHVVSRQSNCSNDITL</sequence>
<dbReference type="EMBL" id="CAJNOG010000043">
    <property type="protein sequence ID" value="CAF0828877.1"/>
    <property type="molecule type" value="Genomic_DNA"/>
</dbReference>
<feature type="domain" description="CWH43-like N-terminal" evidence="2">
    <location>
        <begin position="10"/>
        <end position="187"/>
    </location>
</feature>